<dbReference type="Proteomes" id="UP000664277">
    <property type="component" value="Unassembled WGS sequence"/>
</dbReference>
<proteinExistence type="predicted"/>
<evidence type="ECO:0000313" key="2">
    <source>
        <dbReference type="Proteomes" id="UP000664277"/>
    </source>
</evidence>
<gene>
    <name evidence="1" type="ORF">J0M35_11575</name>
</gene>
<evidence type="ECO:0000313" key="1">
    <source>
        <dbReference type="EMBL" id="MBN8660999.1"/>
    </source>
</evidence>
<dbReference type="EMBL" id="JAFLCK010000015">
    <property type="protein sequence ID" value="MBN8660999.1"/>
    <property type="molecule type" value="Genomic_DNA"/>
</dbReference>
<organism evidence="1 2">
    <name type="scientific">Candidatus Obscuribacter phosphatis</name>
    <dbReference type="NCBI Taxonomy" id="1906157"/>
    <lineage>
        <taxon>Bacteria</taxon>
        <taxon>Bacillati</taxon>
        <taxon>Candidatus Melainabacteria</taxon>
        <taxon>Candidatus Obscuribacterales</taxon>
        <taxon>Candidatus Obscuribacteraceae</taxon>
        <taxon>Candidatus Obscuribacter</taxon>
    </lineage>
</organism>
<name>A0A8J7TLU4_9BACT</name>
<accession>A0A8J7TLU4</accession>
<protein>
    <submittedName>
        <fullName evidence="1">Uncharacterized protein</fullName>
    </submittedName>
</protein>
<comment type="caution">
    <text evidence="1">The sequence shown here is derived from an EMBL/GenBank/DDBJ whole genome shotgun (WGS) entry which is preliminary data.</text>
</comment>
<reference evidence="1" key="1">
    <citation type="submission" date="2021-02" db="EMBL/GenBank/DDBJ databases">
        <title>Genome-Resolved Metagenomics of a Microbial Community Performing Photosynthetic Biological Nutrient Removal.</title>
        <authorList>
            <person name="Mcdaniel E.A."/>
        </authorList>
    </citation>
    <scope>NUCLEOTIDE SEQUENCE</scope>
    <source>
        <strain evidence="1">UWPOB_OBS1</strain>
    </source>
</reference>
<sequence>MLRIRLVEMEAEKLARDEAQKALISKNLPPEAEILKGHIEHEVGLKLGQVCPPEFKGWLTYRRLSGDLVVIRGRAFKEPSLLGMGKWRAGLDVPFGLDTATEMLRGFDVTPPQSLDHLMVNFGCGKAARVFLWYGENIAPYRLIFEEELEDADEHQEVPQRNLIQALEEGMGWVLNKPKHLTLPEFFKNQSPG</sequence>
<dbReference type="AlphaFoldDB" id="A0A8J7TLU4"/>